<keyword evidence="2" id="KW-1185">Reference proteome</keyword>
<accession>A0A2W2ACY2</accession>
<comment type="caution">
    <text evidence="1">The sequence shown here is derived from an EMBL/GenBank/DDBJ whole genome shotgun (WGS) entry which is preliminary data.</text>
</comment>
<evidence type="ECO:0000313" key="2">
    <source>
        <dbReference type="Proteomes" id="UP000248745"/>
    </source>
</evidence>
<proteinExistence type="predicted"/>
<dbReference type="Proteomes" id="UP000248745">
    <property type="component" value="Unassembled WGS sequence"/>
</dbReference>
<dbReference type="EMBL" id="QKTW01000024">
    <property type="protein sequence ID" value="PZF71492.1"/>
    <property type="molecule type" value="Genomic_DNA"/>
</dbReference>
<protein>
    <submittedName>
        <fullName evidence="1">Uncharacterized protein</fullName>
    </submittedName>
</protein>
<dbReference type="AlphaFoldDB" id="A0A2W2ACY2"/>
<evidence type="ECO:0000313" key="1">
    <source>
        <dbReference type="EMBL" id="PZF71492.1"/>
    </source>
</evidence>
<gene>
    <name evidence="1" type="ORF">DN068_18165</name>
</gene>
<organism evidence="1 2">
    <name type="scientific">Taibaiella soli</name>
    <dbReference type="NCBI Taxonomy" id="1649169"/>
    <lineage>
        <taxon>Bacteria</taxon>
        <taxon>Pseudomonadati</taxon>
        <taxon>Bacteroidota</taxon>
        <taxon>Chitinophagia</taxon>
        <taxon>Chitinophagales</taxon>
        <taxon>Chitinophagaceae</taxon>
        <taxon>Taibaiella</taxon>
    </lineage>
</organism>
<sequence length="288" mass="29559">MSIAQKGVRVVDNKGTVQYVDTSKWFSLGNNLYNKNKTGNIGIGLDTSVIPSARLVVSNGGNSSLPPLKLQYPLSGALADSVLTWNSADSTVRKIPAGTLLNNAWLRNGNAGTNPGTFASPGPDFIGTTDAAGFVIQTNNTERLRVLSAAPTQVGVATDAPAFTTPANTGAAIPTFGVDGTINATNYTNPVQTVTGGAWDMSKGATAKWTLAAGANTLTVTNMKAGMYGSIIVTNTGTSTISFGSGTNKVINGGGGAPTLTPVAGAVDVLSFLYDGTTFWWTVGNNFN</sequence>
<reference evidence="1 2" key="1">
    <citation type="submission" date="2018-06" db="EMBL/GenBank/DDBJ databases">
        <title>Mucibacter soli gen. nov., sp. nov., a new member of the family Chitinophagaceae producing mucin.</title>
        <authorList>
            <person name="Kim M.-K."/>
            <person name="Park S."/>
            <person name="Kim T.-S."/>
            <person name="Joung Y."/>
            <person name="Han J.-H."/>
            <person name="Kim S.B."/>
        </authorList>
    </citation>
    <scope>NUCLEOTIDE SEQUENCE [LARGE SCALE GENOMIC DNA]</scope>
    <source>
        <strain evidence="1 2">R1-15</strain>
    </source>
</reference>
<name>A0A2W2ACY2_9BACT</name>